<dbReference type="InterPro" id="IPR001680">
    <property type="entry name" value="WD40_rpt"/>
</dbReference>
<feature type="repeat" description="WD" evidence="5">
    <location>
        <begin position="204"/>
        <end position="245"/>
    </location>
</feature>
<feature type="compositionally biased region" description="Pro residues" evidence="6">
    <location>
        <begin position="18"/>
        <end position="27"/>
    </location>
</feature>
<reference evidence="8" key="1">
    <citation type="submission" date="2014-08" db="EMBL/GenBank/DDBJ databases">
        <authorList>
            <person name="Sharma Rahul"/>
            <person name="Thines Marco"/>
        </authorList>
    </citation>
    <scope>NUCLEOTIDE SEQUENCE</scope>
</reference>
<dbReference type="Pfam" id="PF00400">
    <property type="entry name" value="WD40"/>
    <property type="match status" value="7"/>
</dbReference>
<name>A0A0F7SIP1_PHARH</name>
<dbReference type="GO" id="GO:0005730">
    <property type="term" value="C:nucleolus"/>
    <property type="evidence" value="ECO:0007669"/>
    <property type="project" value="UniProtKB-SubCell"/>
</dbReference>
<evidence type="ECO:0000256" key="5">
    <source>
        <dbReference type="PROSITE-ProRule" id="PRU00221"/>
    </source>
</evidence>
<evidence type="ECO:0000256" key="1">
    <source>
        <dbReference type="ARBA" id="ARBA00004604"/>
    </source>
</evidence>
<dbReference type="SMART" id="SM00320">
    <property type="entry name" value="WD40"/>
    <property type="match status" value="8"/>
</dbReference>
<evidence type="ECO:0000256" key="6">
    <source>
        <dbReference type="SAM" id="MobiDB-lite"/>
    </source>
</evidence>
<evidence type="ECO:0000313" key="8">
    <source>
        <dbReference type="EMBL" id="CDZ97199.1"/>
    </source>
</evidence>
<dbReference type="InterPro" id="IPR015943">
    <property type="entry name" value="WD40/YVTN_repeat-like_dom_sf"/>
</dbReference>
<dbReference type="PANTHER" id="PTHR19848:SF0">
    <property type="entry name" value="NOTCHLESS PROTEIN HOMOLOG 1"/>
    <property type="match status" value="1"/>
</dbReference>
<feature type="repeat" description="WD" evidence="5">
    <location>
        <begin position="247"/>
        <end position="294"/>
    </location>
</feature>
<dbReference type="GO" id="GO:0000027">
    <property type="term" value="P:ribosomal large subunit assembly"/>
    <property type="evidence" value="ECO:0007669"/>
    <property type="project" value="TreeGrafter"/>
</dbReference>
<feature type="repeat" description="WD" evidence="5">
    <location>
        <begin position="464"/>
        <end position="505"/>
    </location>
</feature>
<dbReference type="InterPro" id="IPR036322">
    <property type="entry name" value="WD40_repeat_dom_sf"/>
</dbReference>
<evidence type="ECO:0000256" key="2">
    <source>
        <dbReference type="ARBA" id="ARBA00022574"/>
    </source>
</evidence>
<dbReference type="PANTHER" id="PTHR19848">
    <property type="entry name" value="WD40 REPEAT PROTEIN"/>
    <property type="match status" value="1"/>
</dbReference>
<comment type="subcellular location">
    <subcellularLocation>
        <location evidence="1">Nucleus</location>
        <location evidence="1">Nucleolus</location>
    </subcellularLocation>
</comment>
<dbReference type="Gene3D" id="2.130.10.10">
    <property type="entry name" value="YVTN repeat-like/Quinoprotein amine dehydrogenase"/>
    <property type="match status" value="1"/>
</dbReference>
<keyword evidence="4" id="KW-0539">Nucleus</keyword>
<dbReference type="PROSITE" id="PS50294">
    <property type="entry name" value="WD_REPEATS_REGION"/>
    <property type="match status" value="7"/>
</dbReference>
<keyword evidence="3" id="KW-0677">Repeat</keyword>
<dbReference type="PROSITE" id="PS00678">
    <property type="entry name" value="WD_REPEATS_1"/>
    <property type="match status" value="3"/>
</dbReference>
<organism evidence="8">
    <name type="scientific">Phaffia rhodozyma</name>
    <name type="common">Yeast</name>
    <name type="synonym">Xanthophyllomyces dendrorhous</name>
    <dbReference type="NCBI Taxonomy" id="264483"/>
    <lineage>
        <taxon>Eukaryota</taxon>
        <taxon>Fungi</taxon>
        <taxon>Dikarya</taxon>
        <taxon>Basidiomycota</taxon>
        <taxon>Agaricomycotina</taxon>
        <taxon>Tremellomycetes</taxon>
        <taxon>Cystofilobasidiales</taxon>
        <taxon>Mrakiaceae</taxon>
        <taxon>Phaffia</taxon>
    </lineage>
</organism>
<dbReference type="InterPro" id="IPR019775">
    <property type="entry name" value="WD40_repeat_CS"/>
</dbReference>
<dbReference type="PRINTS" id="PR00320">
    <property type="entry name" value="GPROTEINBRPT"/>
</dbReference>
<protein>
    <submittedName>
        <fullName evidence="8">Notchless-like WD40 repeat-containing protein</fullName>
    </submittedName>
</protein>
<dbReference type="EMBL" id="LN483167">
    <property type="protein sequence ID" value="CDZ97199.1"/>
    <property type="molecule type" value="Genomic_DNA"/>
</dbReference>
<feature type="domain" description="NLE" evidence="7">
    <location>
        <begin position="31"/>
        <end position="80"/>
    </location>
</feature>
<sequence length="537" mass="57721">MATRVPPPKRVKLSGPNVPKPAPPPTQAPSVVVQFRSSVDGSALGPAINLPADTARDGMEMLVNKLKGGEDDDPTPFAFSLLIPNPDPNAQSTDPIKIPVPNSLQSDVLAPTPASLALLKTSIGLGNDFALPTFTSEDIFTVLCEPQAVWRVRPVSRCSSTLTGHSSPILSGAISPSGNLAVTGAGDATARIWDLTTELPKCTLVGHRGWVLCVAWDPLERFIATGGHDGLVRIWDVKTGKPVGDAMSGHSKWIMSLAWEPSHLASTTAPRLASSSKDGTVRVWSLATRRTQYTLGGHTACVNVVRWGGDGLLYTASSDRSVRVWNSADGKLVRILSDHAHWVTTMALSSDHILRTGPYGHEGKRPKDDEEAKAVALSRYQAHVATMPETIITGSDDHTLFLWPAQHASAAAATPKKPLARLTGHQKPVSHVAFSPDGRFIASAGLDNSVKVWDGKTGRFAASLRGHVGAVYRLAWSSDSRMIISASKDTTLKIWDLKTHKIKIDLPGHTDEVYFVDWVADKVISGGRDKSVKIWKH</sequence>
<evidence type="ECO:0000259" key="7">
    <source>
        <dbReference type="Pfam" id="PF08154"/>
    </source>
</evidence>
<feature type="repeat" description="WD" evidence="5">
    <location>
        <begin position="295"/>
        <end position="335"/>
    </location>
</feature>
<dbReference type="Pfam" id="PF08154">
    <property type="entry name" value="NLE"/>
    <property type="match status" value="1"/>
</dbReference>
<feature type="repeat" description="WD" evidence="5">
    <location>
        <begin position="506"/>
        <end position="537"/>
    </location>
</feature>
<dbReference type="PROSITE" id="PS50082">
    <property type="entry name" value="WD_REPEATS_2"/>
    <property type="match status" value="7"/>
</dbReference>
<dbReference type="InterPro" id="IPR012972">
    <property type="entry name" value="NLE"/>
</dbReference>
<dbReference type="SUPFAM" id="SSF50978">
    <property type="entry name" value="WD40 repeat-like"/>
    <property type="match status" value="1"/>
</dbReference>
<dbReference type="AlphaFoldDB" id="A0A0F7SIP1"/>
<dbReference type="FunFam" id="2.130.10.10:FF:000464">
    <property type="entry name" value="Ribosome assembly protein 4"/>
    <property type="match status" value="1"/>
</dbReference>
<dbReference type="InterPro" id="IPR020472">
    <property type="entry name" value="WD40_PAC1"/>
</dbReference>
<dbReference type="CDD" id="cd00200">
    <property type="entry name" value="WD40"/>
    <property type="match status" value="1"/>
</dbReference>
<evidence type="ECO:0000256" key="4">
    <source>
        <dbReference type="ARBA" id="ARBA00023242"/>
    </source>
</evidence>
<feature type="region of interest" description="Disordered" evidence="6">
    <location>
        <begin position="1"/>
        <end position="29"/>
    </location>
</feature>
<keyword evidence="2 5" id="KW-0853">WD repeat</keyword>
<feature type="repeat" description="WD" evidence="5">
    <location>
        <begin position="422"/>
        <end position="463"/>
    </location>
</feature>
<feature type="repeat" description="WD" evidence="5">
    <location>
        <begin position="162"/>
        <end position="197"/>
    </location>
</feature>
<accession>A0A0F7SIP1</accession>
<proteinExistence type="predicted"/>
<evidence type="ECO:0000256" key="3">
    <source>
        <dbReference type="ARBA" id="ARBA00022737"/>
    </source>
</evidence>